<protein>
    <submittedName>
        <fullName evidence="1">Uncharacterized protein</fullName>
    </submittedName>
</protein>
<evidence type="ECO:0000313" key="1">
    <source>
        <dbReference type="EMBL" id="SVE14579.1"/>
    </source>
</evidence>
<name>A0A383B4B1_9ZZZZ</name>
<feature type="non-terminal residue" evidence="1">
    <location>
        <position position="23"/>
    </location>
</feature>
<reference evidence="1" key="1">
    <citation type="submission" date="2018-05" db="EMBL/GenBank/DDBJ databases">
        <authorList>
            <person name="Lanie J.A."/>
            <person name="Ng W.-L."/>
            <person name="Kazmierczak K.M."/>
            <person name="Andrzejewski T.M."/>
            <person name="Davidsen T.M."/>
            <person name="Wayne K.J."/>
            <person name="Tettelin H."/>
            <person name="Glass J.I."/>
            <person name="Rusch D."/>
            <person name="Podicherti R."/>
            <person name="Tsui H.-C.T."/>
            <person name="Winkler M.E."/>
        </authorList>
    </citation>
    <scope>NUCLEOTIDE SEQUENCE</scope>
</reference>
<dbReference type="AlphaFoldDB" id="A0A383B4B1"/>
<dbReference type="EMBL" id="UINC01197212">
    <property type="protein sequence ID" value="SVE14579.1"/>
    <property type="molecule type" value="Genomic_DNA"/>
</dbReference>
<sequence>MMGRRIHLAADAQHRSDIFVCDG</sequence>
<organism evidence="1">
    <name type="scientific">marine metagenome</name>
    <dbReference type="NCBI Taxonomy" id="408172"/>
    <lineage>
        <taxon>unclassified sequences</taxon>
        <taxon>metagenomes</taxon>
        <taxon>ecological metagenomes</taxon>
    </lineage>
</organism>
<accession>A0A383B4B1</accession>
<gene>
    <name evidence="1" type="ORF">METZ01_LOCUS467433</name>
</gene>
<proteinExistence type="predicted"/>